<dbReference type="OMA" id="VVINIWI"/>
<evidence type="ECO:0000256" key="4">
    <source>
        <dbReference type="ARBA" id="ARBA00023136"/>
    </source>
</evidence>
<evidence type="ECO:0000256" key="6">
    <source>
        <dbReference type="SAM" id="MobiDB-lite"/>
    </source>
</evidence>
<feature type="transmembrane region" description="Helical" evidence="7">
    <location>
        <begin position="139"/>
        <end position="164"/>
    </location>
</feature>
<organism evidence="9 10">
    <name type="scientific">Trichophyton interdigitale (strain MR816)</name>
    <dbReference type="NCBI Taxonomy" id="1215338"/>
    <lineage>
        <taxon>Eukaryota</taxon>
        <taxon>Fungi</taxon>
        <taxon>Dikarya</taxon>
        <taxon>Ascomycota</taxon>
        <taxon>Pezizomycotina</taxon>
        <taxon>Eurotiomycetes</taxon>
        <taxon>Eurotiomycetidae</taxon>
        <taxon>Onygenales</taxon>
        <taxon>Arthrodermataceae</taxon>
        <taxon>Trichophyton</taxon>
    </lineage>
</organism>
<dbReference type="Pfam" id="PF20684">
    <property type="entry name" value="Fung_rhodopsin"/>
    <property type="match status" value="2"/>
</dbReference>
<reference evidence="9 10" key="1">
    <citation type="submission" date="2014-02" db="EMBL/GenBank/DDBJ databases">
        <title>The Genome Sequence of Trichophyton interdigitale MR816.</title>
        <authorList>
            <consortium name="The Broad Institute Genomics Platform"/>
            <person name="Cuomo C.A."/>
            <person name="White T.C."/>
            <person name="Graser Y."/>
            <person name="Martinez-Rossi N."/>
            <person name="Heitman J."/>
            <person name="Young S.K."/>
            <person name="Zeng Q."/>
            <person name="Gargeya S."/>
            <person name="Abouelleil A."/>
            <person name="Alvarado L."/>
            <person name="Chapman S.B."/>
            <person name="Gainer-Dewar J."/>
            <person name="Goldberg J."/>
            <person name="Griggs A."/>
            <person name="Gujja S."/>
            <person name="Hansen M."/>
            <person name="Howarth C."/>
            <person name="Imamovic A."/>
            <person name="Larimer J."/>
            <person name="Martinez D."/>
            <person name="Murphy C."/>
            <person name="Pearson M.D."/>
            <person name="Persinoti G."/>
            <person name="Poon T."/>
            <person name="Priest M."/>
            <person name="Roberts A.D."/>
            <person name="Saif S."/>
            <person name="Shea T.D."/>
            <person name="Sykes S.N."/>
            <person name="Wortman J."/>
            <person name="Nusbaum C."/>
            <person name="Birren B."/>
        </authorList>
    </citation>
    <scope>NUCLEOTIDE SEQUENCE [LARGE SCALE GENOMIC DNA]</scope>
    <source>
        <strain evidence="9 10">MR816</strain>
    </source>
</reference>
<dbReference type="STRING" id="1215338.A0A059J0J3"/>
<keyword evidence="2 7" id="KW-0812">Transmembrane</keyword>
<dbReference type="EMBL" id="AOKY01000499">
    <property type="protein sequence ID" value="KDB21375.1"/>
    <property type="molecule type" value="Genomic_DNA"/>
</dbReference>
<comment type="subcellular location">
    <subcellularLocation>
        <location evidence="1">Membrane</location>
        <topology evidence="1">Multi-pass membrane protein</topology>
    </subcellularLocation>
</comment>
<feature type="compositionally biased region" description="Low complexity" evidence="6">
    <location>
        <begin position="401"/>
        <end position="417"/>
    </location>
</feature>
<dbReference type="PANTHER" id="PTHR33048">
    <property type="entry name" value="PTH11-LIKE INTEGRAL MEMBRANE PROTEIN (AFU_ORTHOLOGUE AFUA_5G11245)"/>
    <property type="match status" value="1"/>
</dbReference>
<dbReference type="GO" id="GO:0016020">
    <property type="term" value="C:membrane"/>
    <property type="evidence" value="ECO:0007669"/>
    <property type="project" value="UniProtKB-SubCell"/>
</dbReference>
<dbReference type="AlphaFoldDB" id="A0A059J0J3"/>
<name>A0A059J0J3_TRIIM</name>
<proteinExistence type="inferred from homology"/>
<dbReference type="HOGENOM" id="CLU_028200_25_4_1"/>
<keyword evidence="3 7" id="KW-1133">Transmembrane helix</keyword>
<feature type="transmembrane region" description="Helical" evidence="7">
    <location>
        <begin position="27"/>
        <end position="49"/>
    </location>
</feature>
<dbReference type="PANTHER" id="PTHR33048:SF129">
    <property type="entry name" value="INTEGRAL MEMBRANE PROTEIN-RELATED"/>
    <property type="match status" value="1"/>
</dbReference>
<feature type="region of interest" description="Disordered" evidence="6">
    <location>
        <begin position="380"/>
        <end position="417"/>
    </location>
</feature>
<evidence type="ECO:0000256" key="7">
    <source>
        <dbReference type="SAM" id="Phobius"/>
    </source>
</evidence>
<dbReference type="InterPro" id="IPR052337">
    <property type="entry name" value="SAT4-like"/>
</dbReference>
<protein>
    <recommendedName>
        <fullName evidence="8">Rhodopsin domain-containing protein</fullName>
    </recommendedName>
</protein>
<dbReference type="InterPro" id="IPR049326">
    <property type="entry name" value="Rhodopsin_dom_fungi"/>
</dbReference>
<accession>A0A059J0J3</accession>
<feature type="transmembrane region" description="Helical" evidence="7">
    <location>
        <begin position="247"/>
        <end position="269"/>
    </location>
</feature>
<dbReference type="OrthoDB" id="5329176at2759"/>
<feature type="domain" description="Rhodopsin" evidence="8">
    <location>
        <begin position="45"/>
        <end position="169"/>
    </location>
</feature>
<evidence type="ECO:0000256" key="1">
    <source>
        <dbReference type="ARBA" id="ARBA00004141"/>
    </source>
</evidence>
<evidence type="ECO:0000259" key="8">
    <source>
        <dbReference type="Pfam" id="PF20684"/>
    </source>
</evidence>
<comment type="similarity">
    <text evidence="5">Belongs to the SAT4 family.</text>
</comment>
<keyword evidence="10" id="KW-1185">Reference proteome</keyword>
<gene>
    <name evidence="9" type="ORF">H109_06701</name>
</gene>
<evidence type="ECO:0000256" key="2">
    <source>
        <dbReference type="ARBA" id="ARBA00022692"/>
    </source>
</evidence>
<keyword evidence="4 7" id="KW-0472">Membrane</keyword>
<evidence type="ECO:0000313" key="9">
    <source>
        <dbReference type="EMBL" id="KDB21375.1"/>
    </source>
</evidence>
<evidence type="ECO:0000256" key="5">
    <source>
        <dbReference type="ARBA" id="ARBA00038359"/>
    </source>
</evidence>
<evidence type="ECO:0000256" key="3">
    <source>
        <dbReference type="ARBA" id="ARBA00022989"/>
    </source>
</evidence>
<feature type="transmembrane region" description="Helical" evidence="7">
    <location>
        <begin position="284"/>
        <end position="306"/>
    </location>
</feature>
<feature type="transmembrane region" description="Helical" evidence="7">
    <location>
        <begin position="61"/>
        <end position="87"/>
    </location>
</feature>
<comment type="caution">
    <text evidence="9">The sequence shown here is derived from an EMBL/GenBank/DDBJ whole genome shotgun (WGS) entry which is preliminary data.</text>
</comment>
<evidence type="ECO:0000313" key="10">
    <source>
        <dbReference type="Proteomes" id="UP000024533"/>
    </source>
</evidence>
<sequence>MQLPPVSVIASWPTPNYDNPPEVHGPAIIIMTAIFMPLMLAIIGIRIFTRIRILRSFGWDDIFIIAAALPTLGCGIITTTAAITLGWNRHIYDVPIWQLILGLRLTMLLECLFATGCTLTKLSLLFFTRKIMKGSGSPVLQWTVVINIWIVGIELIIFILVVVFTCRHVSVPPYPTRVTDLSRSANMIAHSRPVSLYWTLSILPQNCVNESAHLLASGAINTATDIIVIVLPIPSVMSLSLPTRQRIILTLLFGAGFGVCIAGGVRAYYTYRLNIAHDKTWEAYYLWISGTVELYVGVIGASLASLRPFFARYFPSIFGNQRERASYAFASTIARRYGFRRSNRGKPKPRKVKEVSEATTITMNCDYDFDLGYLRTQKSEMGPVTTGSRDGAVEESSIGMAPAETATGPAATGAVEQ</sequence>
<feature type="domain" description="Rhodopsin" evidence="8">
    <location>
        <begin position="188"/>
        <end position="311"/>
    </location>
</feature>
<dbReference type="Proteomes" id="UP000024533">
    <property type="component" value="Unassembled WGS sequence"/>
</dbReference>